<evidence type="ECO:0000259" key="1">
    <source>
        <dbReference type="Pfam" id="PF00535"/>
    </source>
</evidence>
<organism evidence="2 3">
    <name type="scientific">Kribbella sancticallisti</name>
    <dbReference type="NCBI Taxonomy" id="460087"/>
    <lineage>
        <taxon>Bacteria</taxon>
        <taxon>Bacillati</taxon>
        <taxon>Actinomycetota</taxon>
        <taxon>Actinomycetes</taxon>
        <taxon>Propionibacteriales</taxon>
        <taxon>Kribbellaceae</taxon>
        <taxon>Kribbella</taxon>
    </lineage>
</organism>
<dbReference type="Pfam" id="PF00535">
    <property type="entry name" value="Glycos_transf_2"/>
    <property type="match status" value="1"/>
</dbReference>
<protein>
    <recommendedName>
        <fullName evidence="1">Glycosyltransferase 2-like domain-containing protein</fullName>
    </recommendedName>
</protein>
<dbReference type="Gene3D" id="3.90.550.10">
    <property type="entry name" value="Spore Coat Polysaccharide Biosynthesis Protein SpsA, Chain A"/>
    <property type="match status" value="1"/>
</dbReference>
<evidence type="ECO:0000313" key="3">
    <source>
        <dbReference type="Proteomes" id="UP001500393"/>
    </source>
</evidence>
<dbReference type="EMBL" id="BAAAOS010000005">
    <property type="protein sequence ID" value="GAA1552848.1"/>
    <property type="molecule type" value="Genomic_DNA"/>
</dbReference>
<reference evidence="2 3" key="1">
    <citation type="journal article" date="2019" name="Int. J. Syst. Evol. Microbiol.">
        <title>The Global Catalogue of Microorganisms (GCM) 10K type strain sequencing project: providing services to taxonomists for standard genome sequencing and annotation.</title>
        <authorList>
            <consortium name="The Broad Institute Genomics Platform"/>
            <consortium name="The Broad Institute Genome Sequencing Center for Infectious Disease"/>
            <person name="Wu L."/>
            <person name="Ma J."/>
        </authorList>
    </citation>
    <scope>NUCLEOTIDE SEQUENCE [LARGE SCALE GENOMIC DNA]</scope>
    <source>
        <strain evidence="2 3">JCM 14969</strain>
    </source>
</reference>
<dbReference type="Proteomes" id="UP001500393">
    <property type="component" value="Unassembled WGS sequence"/>
</dbReference>
<dbReference type="SUPFAM" id="SSF53448">
    <property type="entry name" value="Nucleotide-diphospho-sugar transferases"/>
    <property type="match status" value="1"/>
</dbReference>
<dbReference type="InterPro" id="IPR001173">
    <property type="entry name" value="Glyco_trans_2-like"/>
</dbReference>
<dbReference type="RefSeq" id="WP_344209075.1">
    <property type="nucleotide sequence ID" value="NZ_BAAAOS010000005.1"/>
</dbReference>
<name>A0ABN2C5H4_9ACTN</name>
<evidence type="ECO:0000313" key="2">
    <source>
        <dbReference type="EMBL" id="GAA1552848.1"/>
    </source>
</evidence>
<sequence length="255" mass="28757">MAGPNDTHEVRGGPAIAVQQGVSEESRTQLVSCLCVTESRRAFWPWLWWNFEKQDHPHRELVVVDSSPEPIPVADPRVRVVAAMPGSTVGAKRNIAVRSARGAMIAWFDDDDWQHPRRLSILVRALATHRLAGGLESWFVEPAGRRARPYHSQLDVIFNGLGVRKDEVAQLIFDEHKPRAADTAWVRELSRRVGGDIAIVPEVLTWWLCHRRNISNPATKYMFAQSLSIPRARIGESDWADTDVHLDALISRLLT</sequence>
<comment type="caution">
    <text evidence="2">The sequence shown here is derived from an EMBL/GenBank/DDBJ whole genome shotgun (WGS) entry which is preliminary data.</text>
</comment>
<dbReference type="CDD" id="cd00761">
    <property type="entry name" value="Glyco_tranf_GTA_type"/>
    <property type="match status" value="1"/>
</dbReference>
<feature type="domain" description="Glycosyltransferase 2-like" evidence="1">
    <location>
        <begin position="53"/>
        <end position="152"/>
    </location>
</feature>
<proteinExistence type="predicted"/>
<keyword evidence="3" id="KW-1185">Reference proteome</keyword>
<gene>
    <name evidence="2" type="ORF">GCM10009789_03020</name>
</gene>
<dbReference type="InterPro" id="IPR029044">
    <property type="entry name" value="Nucleotide-diphossugar_trans"/>
</dbReference>
<accession>A0ABN2C5H4</accession>